<dbReference type="InterPro" id="IPR002933">
    <property type="entry name" value="Peptidase_M20"/>
</dbReference>
<evidence type="ECO:0000256" key="1">
    <source>
        <dbReference type="ARBA" id="ARBA00006153"/>
    </source>
</evidence>
<comment type="caution">
    <text evidence="6">The sequence shown here is derived from an EMBL/GenBank/DDBJ whole genome shotgun (WGS) entry which is preliminary data.</text>
</comment>
<feature type="binding site" evidence="3">
    <location>
        <position position="135"/>
    </location>
    <ligand>
        <name>Zn(2+)</name>
        <dbReference type="ChEBI" id="CHEBI:29105"/>
        <label>2</label>
    </ligand>
</feature>
<keyword evidence="3" id="KW-0862">Zinc</keyword>
<dbReference type="InterPro" id="IPR001261">
    <property type="entry name" value="ArgE/DapE_CS"/>
</dbReference>
<dbReference type="Gene3D" id="3.40.630.10">
    <property type="entry name" value="Zn peptidases"/>
    <property type="match status" value="1"/>
</dbReference>
<feature type="binding site" evidence="3">
    <location>
        <position position="392"/>
    </location>
    <ligand>
        <name>Zn(2+)</name>
        <dbReference type="ChEBI" id="CHEBI:29105"/>
        <label>2</label>
    </ligand>
</feature>
<dbReference type="Pfam" id="PF07687">
    <property type="entry name" value="M20_dimer"/>
    <property type="match status" value="1"/>
</dbReference>
<protein>
    <submittedName>
        <fullName evidence="6">Zn-dependent hydrolase</fullName>
    </submittedName>
</protein>
<dbReference type="NCBIfam" id="NF009531">
    <property type="entry name" value="PRK12893.1-5"/>
    <property type="match status" value="1"/>
</dbReference>
<dbReference type="EMBL" id="PKQI01000004">
    <property type="protein sequence ID" value="NNV22990.1"/>
    <property type="molecule type" value="Genomic_DNA"/>
</dbReference>
<feature type="binding site" evidence="3">
    <location>
        <position position="196"/>
    </location>
    <ligand>
        <name>Zn(2+)</name>
        <dbReference type="ChEBI" id="CHEBI:29105"/>
        <label>1</label>
    </ligand>
</feature>
<evidence type="ECO:0000313" key="7">
    <source>
        <dbReference type="Proteomes" id="UP000526233"/>
    </source>
</evidence>
<feature type="binding site" evidence="4">
    <location>
        <position position="221"/>
    </location>
    <ligand>
        <name>allantoate</name>
        <dbReference type="ChEBI" id="CHEBI:17536"/>
    </ligand>
</feature>
<dbReference type="RefSeq" id="WP_171380243.1">
    <property type="nucleotide sequence ID" value="NZ_JBLZNL010000005.1"/>
</dbReference>
<dbReference type="PANTHER" id="PTHR32494:SF5">
    <property type="entry name" value="ALLANTOATE AMIDOHYDROLASE"/>
    <property type="match status" value="1"/>
</dbReference>
<keyword evidence="3" id="KW-0479">Metal-binding</keyword>
<dbReference type="PROSITE" id="PS00758">
    <property type="entry name" value="ARGE_DAPE_CPG2_1"/>
    <property type="match status" value="1"/>
</dbReference>
<organism evidence="6 7">
    <name type="scientific">Brucella pseudogrignonensis</name>
    <dbReference type="NCBI Taxonomy" id="419475"/>
    <lineage>
        <taxon>Bacteria</taxon>
        <taxon>Pseudomonadati</taxon>
        <taxon>Pseudomonadota</taxon>
        <taxon>Alphaproteobacteria</taxon>
        <taxon>Hyphomicrobiales</taxon>
        <taxon>Brucellaceae</taxon>
        <taxon>Brucella/Ochrobactrum group</taxon>
        <taxon>Brucella</taxon>
    </lineage>
</organism>
<proteinExistence type="inferred from homology"/>
<feature type="binding site" evidence="3">
    <location>
        <position position="100"/>
    </location>
    <ligand>
        <name>Zn(2+)</name>
        <dbReference type="ChEBI" id="CHEBI:29105"/>
        <label>2</label>
    </ligand>
</feature>
<keyword evidence="2 6" id="KW-0378">Hydrolase</keyword>
<dbReference type="Gene3D" id="3.30.70.360">
    <property type="match status" value="1"/>
</dbReference>
<reference evidence="6 7" key="1">
    <citation type="submission" date="2018-11" db="EMBL/GenBank/DDBJ databases">
        <title>Genome sequencing and analysis.</title>
        <authorList>
            <person name="Huang Y.-T."/>
        </authorList>
    </citation>
    <scope>NUCLEOTIDE SEQUENCE [LARGE SCALE GENOMIC DNA]</scope>
    <source>
        <strain evidence="6 7">SHIN</strain>
    </source>
</reference>
<name>A0A7Y3WXY9_9HYPH</name>
<feature type="binding site" evidence="4">
    <location>
        <position position="297"/>
    </location>
    <ligand>
        <name>allantoate</name>
        <dbReference type="ChEBI" id="CHEBI:17536"/>
    </ligand>
</feature>
<feature type="domain" description="Peptidase M20 dimerisation" evidence="5">
    <location>
        <begin position="216"/>
        <end position="307"/>
    </location>
</feature>
<evidence type="ECO:0000259" key="5">
    <source>
        <dbReference type="Pfam" id="PF07687"/>
    </source>
</evidence>
<dbReference type="Proteomes" id="UP000526233">
    <property type="component" value="Unassembled WGS sequence"/>
</dbReference>
<feature type="binding site" evidence="3">
    <location>
        <position position="89"/>
    </location>
    <ligand>
        <name>Zn(2+)</name>
        <dbReference type="ChEBI" id="CHEBI:29105"/>
        <label>1</label>
    </ligand>
</feature>
<dbReference type="SUPFAM" id="SSF55031">
    <property type="entry name" value="Bacterial exopeptidase dimerisation domain"/>
    <property type="match status" value="1"/>
</dbReference>
<evidence type="ECO:0000313" key="6">
    <source>
        <dbReference type="EMBL" id="NNV22990.1"/>
    </source>
</evidence>
<evidence type="ECO:0000256" key="2">
    <source>
        <dbReference type="ARBA" id="ARBA00022801"/>
    </source>
</evidence>
<evidence type="ECO:0000256" key="3">
    <source>
        <dbReference type="PIRSR" id="PIRSR001235-1"/>
    </source>
</evidence>
<dbReference type="InterPro" id="IPR036264">
    <property type="entry name" value="Bact_exopeptidase_dim_dom"/>
</dbReference>
<dbReference type="InterPro" id="IPR011650">
    <property type="entry name" value="Peptidase_M20_dimer"/>
</dbReference>
<dbReference type="Pfam" id="PF01546">
    <property type="entry name" value="Peptidase_M20"/>
    <property type="match status" value="1"/>
</dbReference>
<dbReference type="PANTHER" id="PTHR32494">
    <property type="entry name" value="ALLANTOATE DEIMINASE-RELATED"/>
    <property type="match status" value="1"/>
</dbReference>
<dbReference type="GO" id="GO:0046872">
    <property type="term" value="F:metal ion binding"/>
    <property type="evidence" value="ECO:0007669"/>
    <property type="project" value="UniProtKB-KW"/>
</dbReference>
<evidence type="ECO:0000256" key="4">
    <source>
        <dbReference type="PIRSR" id="PIRSR001235-2"/>
    </source>
</evidence>
<accession>A0A7Y3WXY9</accession>
<sequence>MVKNLPVEASRIEQDIKALARITEPDRPYTRRVFTPLYHQGRAYLEKRMREAGLETRIDVAGNLIGHRSGSGQKRGQDPNPGVILLGSHSDTVPAGGRFDGIAGVVAALEVARALFDHGIELVHDLEVVDFLAEEVSPFGVSCIGSRGMTGQLPQQWLSRVSDGLMLKTALEDVGGDAQAVVSYRRDDLAAFLELHIEQGPVLETTQSDIGIVTAIAGISRFEIILEGRADHAGTTPMQQRCDALVAAARLVLDINQYAINQAAMPGHFTATVGEFDIEPNAANVVPAQARLLIDARAEYGDDMQHFALWLEAAAISVASSHGVRIAGVTRLSDNSACPSDDHVVTHLEQACQKLGASYCRLASGAGHDAAWLSKIAPTAMIFVPSRGGRSHTPDEWTETSEITLGAAVLYQAVISLDEALSKPNAT</sequence>
<comment type="cofactor">
    <cofactor evidence="3">
        <name>Zn(2+)</name>
        <dbReference type="ChEBI" id="CHEBI:29105"/>
    </cofactor>
    <text evidence="3">Binds 2 Zn(2+) ions per subunit.</text>
</comment>
<dbReference type="PIRSF" id="PIRSF001235">
    <property type="entry name" value="Amidase_carbamoylase"/>
    <property type="match status" value="1"/>
</dbReference>
<dbReference type="GO" id="GO:0016813">
    <property type="term" value="F:hydrolase activity, acting on carbon-nitrogen (but not peptide) bonds, in linear amidines"/>
    <property type="evidence" value="ECO:0007669"/>
    <property type="project" value="InterPro"/>
</dbReference>
<dbReference type="AlphaFoldDB" id="A0A7Y3WXY9"/>
<feature type="binding site" evidence="4">
    <location>
        <position position="284"/>
    </location>
    <ligand>
        <name>allantoate</name>
        <dbReference type="ChEBI" id="CHEBI:17536"/>
    </ligand>
</feature>
<feature type="binding site" evidence="3">
    <location>
        <position position="100"/>
    </location>
    <ligand>
        <name>Zn(2+)</name>
        <dbReference type="ChEBI" id="CHEBI:29105"/>
        <label>1</label>
    </ligand>
</feature>
<dbReference type="SUPFAM" id="SSF53187">
    <property type="entry name" value="Zn-dependent exopeptidases"/>
    <property type="match status" value="1"/>
</dbReference>
<dbReference type="NCBIfam" id="TIGR01879">
    <property type="entry name" value="hydantase"/>
    <property type="match status" value="1"/>
</dbReference>
<dbReference type="CDD" id="cd03884">
    <property type="entry name" value="M20_bAS"/>
    <property type="match status" value="1"/>
</dbReference>
<dbReference type="InterPro" id="IPR010158">
    <property type="entry name" value="Amidase_Cbmase"/>
</dbReference>
<comment type="similarity">
    <text evidence="1">Belongs to the peptidase M20 family.</text>
</comment>
<gene>
    <name evidence="6" type="ORF">EHE22_21530</name>
</gene>